<organism evidence="1">
    <name type="scientific">hydrothermal vent metagenome</name>
    <dbReference type="NCBI Taxonomy" id="652676"/>
    <lineage>
        <taxon>unclassified sequences</taxon>
        <taxon>metagenomes</taxon>
        <taxon>ecological metagenomes</taxon>
    </lineage>
</organism>
<evidence type="ECO:0000313" key="1">
    <source>
        <dbReference type="EMBL" id="VAX25213.1"/>
    </source>
</evidence>
<protein>
    <recommendedName>
        <fullName evidence="2">ABC transporter substrate-binding protein</fullName>
    </recommendedName>
</protein>
<dbReference type="Pfam" id="PF04392">
    <property type="entry name" value="ABC_sub_bind"/>
    <property type="match status" value="1"/>
</dbReference>
<reference evidence="1" key="1">
    <citation type="submission" date="2018-06" db="EMBL/GenBank/DDBJ databases">
        <authorList>
            <person name="Zhirakovskaya E."/>
        </authorList>
    </citation>
    <scope>NUCLEOTIDE SEQUENCE</scope>
</reference>
<name>A0A3B1CKH1_9ZZZZ</name>
<dbReference type="InterPro" id="IPR007487">
    <property type="entry name" value="ABC_transpt-TYRBP-like"/>
</dbReference>
<dbReference type="PANTHER" id="PTHR35271:SF1">
    <property type="entry name" value="ABC TRANSPORTER, SUBSTRATE-BINDING LIPOPROTEIN"/>
    <property type="match status" value="1"/>
</dbReference>
<dbReference type="EMBL" id="UOGA01000292">
    <property type="protein sequence ID" value="VAX25213.1"/>
    <property type="molecule type" value="Genomic_DNA"/>
</dbReference>
<dbReference type="PANTHER" id="PTHR35271">
    <property type="entry name" value="ABC TRANSPORTER, SUBSTRATE-BINDING LIPOPROTEIN-RELATED"/>
    <property type="match status" value="1"/>
</dbReference>
<sequence length="320" mass="35234">MITANDNTQARGRALGALARLFFLALLLVLSSANTFADESAKVLILNSDSKVRKYTFTNNTFKSKLGYNIAEIDLLGDKVNESLIKKTLSNFKPDVIYCIGARAYLAAHKLAKNSSIVFSSALNWKRLPINKNTYGVANELPTGMQLMIYRYFFPAINKIGVVYSESFNKEWLKAAIKAANDIGVEIIGEPVRKPDEVGGALSRLLPKVDALWITPDPVVLSSTQAILQIFSQSNTLKKPVFAYNEVYARFGAVLVISADLATIGRQAAEVATKILENKTILSKIQNPAGSYITLNMVKVDKYGLDINMEAMDSVNRLIQ</sequence>
<gene>
    <name evidence="1" type="ORF">MNBD_NITROSPINAE04-627</name>
</gene>
<evidence type="ECO:0008006" key="2">
    <source>
        <dbReference type="Google" id="ProtNLM"/>
    </source>
</evidence>
<proteinExistence type="predicted"/>
<accession>A0A3B1CKH1</accession>
<dbReference type="AlphaFoldDB" id="A0A3B1CKH1"/>
<dbReference type="Gene3D" id="3.40.50.2300">
    <property type="match status" value="2"/>
</dbReference>